<keyword evidence="2 9" id="KW-0813">Transport</keyword>
<dbReference type="InterPro" id="IPR007387">
    <property type="entry name" value="TRAP_DctQ"/>
</dbReference>
<comment type="subunit">
    <text evidence="9">The complex comprises the extracytoplasmic solute receptor protein and the two transmembrane proteins.</text>
</comment>
<comment type="subcellular location">
    <subcellularLocation>
        <location evidence="1 9">Cell inner membrane</location>
        <topology evidence="1 9">Multi-pass membrane protein</topology>
    </subcellularLocation>
</comment>
<evidence type="ECO:0000256" key="3">
    <source>
        <dbReference type="ARBA" id="ARBA00022475"/>
    </source>
</evidence>
<evidence type="ECO:0000259" key="10">
    <source>
        <dbReference type="Pfam" id="PF04290"/>
    </source>
</evidence>
<feature type="transmembrane region" description="Helical" evidence="9">
    <location>
        <begin position="82"/>
        <end position="105"/>
    </location>
</feature>
<comment type="similarity">
    <text evidence="8 9">Belongs to the TRAP transporter small permease family.</text>
</comment>
<evidence type="ECO:0000256" key="4">
    <source>
        <dbReference type="ARBA" id="ARBA00022519"/>
    </source>
</evidence>
<dbReference type="RefSeq" id="WP_222510121.1">
    <property type="nucleotide sequence ID" value="NZ_JAHVJA010000021.1"/>
</dbReference>
<keyword evidence="7 9" id="KW-0472">Membrane</keyword>
<accession>A0ABS7NLY0</accession>
<feature type="transmembrane region" description="Helical" evidence="9">
    <location>
        <begin position="43"/>
        <end position="61"/>
    </location>
</feature>
<feature type="transmembrane region" description="Helical" evidence="9">
    <location>
        <begin position="125"/>
        <end position="147"/>
    </location>
</feature>
<evidence type="ECO:0000256" key="5">
    <source>
        <dbReference type="ARBA" id="ARBA00022692"/>
    </source>
</evidence>
<dbReference type="PANTHER" id="PTHR35011:SF2">
    <property type="entry name" value="2,3-DIKETO-L-GULONATE TRAP TRANSPORTER SMALL PERMEASE PROTEIN YIAM"/>
    <property type="match status" value="1"/>
</dbReference>
<proteinExistence type="inferred from homology"/>
<evidence type="ECO:0000256" key="7">
    <source>
        <dbReference type="ARBA" id="ARBA00023136"/>
    </source>
</evidence>
<comment type="caution">
    <text evidence="11">The sequence shown here is derived from an EMBL/GenBank/DDBJ whole genome shotgun (WGS) entry which is preliminary data.</text>
</comment>
<comment type="function">
    <text evidence="9">Part of the tripartite ATP-independent periplasmic (TRAP) transport system.</text>
</comment>
<name>A0ABS7NLY0_9RHOB</name>
<keyword evidence="12" id="KW-1185">Reference proteome</keyword>
<evidence type="ECO:0000256" key="9">
    <source>
        <dbReference type="RuleBase" id="RU369079"/>
    </source>
</evidence>
<dbReference type="EMBL" id="JAHVJA010000021">
    <property type="protein sequence ID" value="MBY6142203.1"/>
    <property type="molecule type" value="Genomic_DNA"/>
</dbReference>
<dbReference type="PANTHER" id="PTHR35011">
    <property type="entry name" value="2,3-DIKETO-L-GULONATE TRAP TRANSPORTER SMALL PERMEASE PROTEIN YIAM"/>
    <property type="match status" value="1"/>
</dbReference>
<evidence type="ECO:0000256" key="6">
    <source>
        <dbReference type="ARBA" id="ARBA00022989"/>
    </source>
</evidence>
<keyword evidence="6 9" id="KW-1133">Transmembrane helix</keyword>
<evidence type="ECO:0000313" key="11">
    <source>
        <dbReference type="EMBL" id="MBY6142203.1"/>
    </source>
</evidence>
<reference evidence="11 12" key="1">
    <citation type="submission" date="2021-06" db="EMBL/GenBank/DDBJ databases">
        <title>50 bacteria genomes isolated from Dapeng, Shenzhen, China.</title>
        <authorList>
            <person name="Zheng W."/>
            <person name="Yu S."/>
            <person name="Huang Y."/>
        </authorList>
    </citation>
    <scope>NUCLEOTIDE SEQUENCE [LARGE SCALE GENOMIC DNA]</scope>
    <source>
        <strain evidence="11 12">DP1N14-2</strain>
    </source>
</reference>
<comment type="caution">
    <text evidence="9">Lacks conserved residue(s) required for the propagation of feature annotation.</text>
</comment>
<protein>
    <recommendedName>
        <fullName evidence="9">TRAP transporter small permease protein</fullName>
    </recommendedName>
</protein>
<dbReference type="Proteomes" id="UP000766629">
    <property type="component" value="Unassembled WGS sequence"/>
</dbReference>
<feature type="domain" description="Tripartite ATP-independent periplasmic transporters DctQ component" evidence="10">
    <location>
        <begin position="21"/>
        <end position="143"/>
    </location>
</feature>
<keyword evidence="5 9" id="KW-0812">Transmembrane</keyword>
<dbReference type="InterPro" id="IPR055348">
    <property type="entry name" value="DctQ"/>
</dbReference>
<evidence type="ECO:0000256" key="8">
    <source>
        <dbReference type="ARBA" id="ARBA00038436"/>
    </source>
</evidence>
<evidence type="ECO:0000256" key="2">
    <source>
        <dbReference type="ARBA" id="ARBA00022448"/>
    </source>
</evidence>
<keyword evidence="3" id="KW-1003">Cell membrane</keyword>
<sequence>MNYLAQLASRLFGAALVALSIFVSIETVSRKLFNFSFEGADELGGYVLAVGSSLAFAVALVDRAHIRIDVLHARFPARLQAIMDWISVVSIAGFGLFILYVGRIVIDDTLSYGSTAPTPWATPLIYPQAAWYGALCLFAVCAIWLACRATVMVATGRLSQVSAAFHPKGAIEELEEEMSDLERR</sequence>
<organism evidence="11 12">
    <name type="scientific">Leisingera daeponensis</name>
    <dbReference type="NCBI Taxonomy" id="405746"/>
    <lineage>
        <taxon>Bacteria</taxon>
        <taxon>Pseudomonadati</taxon>
        <taxon>Pseudomonadota</taxon>
        <taxon>Alphaproteobacteria</taxon>
        <taxon>Rhodobacterales</taxon>
        <taxon>Roseobacteraceae</taxon>
        <taxon>Leisingera</taxon>
    </lineage>
</organism>
<keyword evidence="4 9" id="KW-0997">Cell inner membrane</keyword>
<gene>
    <name evidence="11" type="ORF">KUV26_22470</name>
</gene>
<dbReference type="Pfam" id="PF04290">
    <property type="entry name" value="DctQ"/>
    <property type="match status" value="1"/>
</dbReference>
<evidence type="ECO:0000256" key="1">
    <source>
        <dbReference type="ARBA" id="ARBA00004429"/>
    </source>
</evidence>
<evidence type="ECO:0000313" key="12">
    <source>
        <dbReference type="Proteomes" id="UP000766629"/>
    </source>
</evidence>